<dbReference type="AlphaFoldDB" id="A0A2H0X822"/>
<dbReference type="GO" id="GO:0005886">
    <property type="term" value="C:plasma membrane"/>
    <property type="evidence" value="ECO:0007669"/>
    <property type="project" value="UniProtKB-SubCell"/>
</dbReference>
<evidence type="ECO:0000256" key="8">
    <source>
        <dbReference type="SAM" id="Phobius"/>
    </source>
</evidence>
<dbReference type="GO" id="GO:0009252">
    <property type="term" value="P:peptidoglycan biosynthetic process"/>
    <property type="evidence" value="ECO:0007669"/>
    <property type="project" value="UniProtKB-KW"/>
</dbReference>
<evidence type="ECO:0000256" key="2">
    <source>
        <dbReference type="ARBA" id="ARBA00022475"/>
    </source>
</evidence>
<keyword evidence="4" id="KW-0133">Cell shape</keyword>
<protein>
    <recommendedName>
        <fullName evidence="11">Murein biosynthesis integral membrane protein MurJ</fullName>
    </recommendedName>
</protein>
<feature type="transmembrane region" description="Helical" evidence="8">
    <location>
        <begin position="20"/>
        <end position="37"/>
    </location>
</feature>
<dbReference type="GO" id="GO:0015648">
    <property type="term" value="F:lipid-linked peptidoglycan transporter activity"/>
    <property type="evidence" value="ECO:0007669"/>
    <property type="project" value="TreeGrafter"/>
</dbReference>
<keyword evidence="7 8" id="KW-0472">Membrane</keyword>
<feature type="non-terminal residue" evidence="9">
    <location>
        <position position="342"/>
    </location>
</feature>
<dbReference type="GO" id="GO:0008360">
    <property type="term" value="P:regulation of cell shape"/>
    <property type="evidence" value="ECO:0007669"/>
    <property type="project" value="UniProtKB-KW"/>
</dbReference>
<dbReference type="Proteomes" id="UP000231414">
    <property type="component" value="Unassembled WGS sequence"/>
</dbReference>
<evidence type="ECO:0000313" key="9">
    <source>
        <dbReference type="EMBL" id="PIS21052.1"/>
    </source>
</evidence>
<dbReference type="PRINTS" id="PR01806">
    <property type="entry name" value="VIRFACTRMVIN"/>
</dbReference>
<dbReference type="EMBL" id="PEYW01000007">
    <property type="protein sequence ID" value="PIS21052.1"/>
    <property type="molecule type" value="Genomic_DNA"/>
</dbReference>
<evidence type="ECO:0000256" key="3">
    <source>
        <dbReference type="ARBA" id="ARBA00022692"/>
    </source>
</evidence>
<dbReference type="PANTHER" id="PTHR47019">
    <property type="entry name" value="LIPID II FLIPPASE MURJ"/>
    <property type="match status" value="1"/>
</dbReference>
<feature type="transmembrane region" description="Helical" evidence="8">
    <location>
        <begin position="67"/>
        <end position="85"/>
    </location>
</feature>
<sequence>MVSNLLNKSKRWLGTKQEGIISAALVVMLIGSFSRILGLVRDRLLAHFFGSSAVLGVYLASTRIPNLFFDLFVSSIIASSFIPIFSRAYEKNKQRSWRIFNAVAGFNLVLLLVFGLFFFVLAYPISRLIAPGFDPEQIKLMVSLSRIIYASQIFFILASFYTTSLQALQRFLLPALALSFYNLGIILGIVVLSPKIGIHGPAWGIMFGSFLYFLSQIPLVASLGYKFKLSFNWRLEETKKIICLSTPRVLSGLVFQVDATMDVFFASLISASSLVFFNFAQHVQFMPISLIGLTIAQASLPILSSYANKEDWDNFKAVFLNSFHQMLFLVVPISVMLVTLRI</sequence>
<feature type="transmembrane region" description="Helical" evidence="8">
    <location>
        <begin position="263"/>
        <end position="280"/>
    </location>
</feature>
<reference evidence="10" key="1">
    <citation type="submission" date="2017-09" db="EMBL/GenBank/DDBJ databases">
        <title>Depth-based differentiation of microbial function through sediment-hosted aquifers and enrichment of novel symbionts in the deep terrestrial subsurface.</title>
        <authorList>
            <person name="Probst A.J."/>
            <person name="Ladd B."/>
            <person name="Jarett J.K."/>
            <person name="Geller-Mcgrath D.E."/>
            <person name="Sieber C.M.K."/>
            <person name="Emerson J.B."/>
            <person name="Anantharaman K."/>
            <person name="Thomas B.C."/>
            <person name="Malmstrom R."/>
            <person name="Stieglmeier M."/>
            <person name="Klingl A."/>
            <person name="Woyke T."/>
            <person name="Ryan C.M."/>
            <person name="Banfield J.F."/>
        </authorList>
    </citation>
    <scope>NUCLEOTIDE SEQUENCE [LARGE SCALE GENOMIC DNA]</scope>
</reference>
<gene>
    <name evidence="9" type="ORF">COT52_00675</name>
</gene>
<feature type="transmembrane region" description="Helical" evidence="8">
    <location>
        <begin position="143"/>
        <end position="164"/>
    </location>
</feature>
<feature type="transmembrane region" description="Helical" evidence="8">
    <location>
        <begin position="97"/>
        <end position="123"/>
    </location>
</feature>
<name>A0A2H0X822_UNCKA</name>
<dbReference type="InterPro" id="IPR051050">
    <property type="entry name" value="Lipid_II_flippase_MurJ/MviN"/>
</dbReference>
<evidence type="ECO:0000256" key="4">
    <source>
        <dbReference type="ARBA" id="ARBA00022960"/>
    </source>
</evidence>
<dbReference type="Pfam" id="PF03023">
    <property type="entry name" value="MurJ"/>
    <property type="match status" value="1"/>
</dbReference>
<dbReference type="PANTHER" id="PTHR47019:SF1">
    <property type="entry name" value="LIPID II FLIPPASE MURJ"/>
    <property type="match status" value="1"/>
</dbReference>
<organism evidence="9 10">
    <name type="scientific">candidate division WWE3 bacterium CG08_land_8_20_14_0_20_43_13</name>
    <dbReference type="NCBI Taxonomy" id="1975087"/>
    <lineage>
        <taxon>Bacteria</taxon>
        <taxon>Katanobacteria</taxon>
    </lineage>
</organism>
<feature type="transmembrane region" description="Helical" evidence="8">
    <location>
        <begin position="287"/>
        <end position="307"/>
    </location>
</feature>
<evidence type="ECO:0000256" key="7">
    <source>
        <dbReference type="ARBA" id="ARBA00023136"/>
    </source>
</evidence>
<evidence type="ECO:0000256" key="6">
    <source>
        <dbReference type="ARBA" id="ARBA00022989"/>
    </source>
</evidence>
<comment type="subcellular location">
    <subcellularLocation>
        <location evidence="1">Cell membrane</location>
        <topology evidence="1">Multi-pass membrane protein</topology>
    </subcellularLocation>
</comment>
<evidence type="ECO:0000313" key="10">
    <source>
        <dbReference type="Proteomes" id="UP000231414"/>
    </source>
</evidence>
<keyword evidence="5" id="KW-0573">Peptidoglycan synthesis</keyword>
<comment type="caution">
    <text evidence="9">The sequence shown here is derived from an EMBL/GenBank/DDBJ whole genome shotgun (WGS) entry which is preliminary data.</text>
</comment>
<feature type="transmembrane region" description="Helical" evidence="8">
    <location>
        <begin position="171"/>
        <end position="192"/>
    </location>
</feature>
<feature type="transmembrane region" description="Helical" evidence="8">
    <location>
        <begin position="319"/>
        <end position="340"/>
    </location>
</feature>
<keyword evidence="3 8" id="KW-0812">Transmembrane</keyword>
<evidence type="ECO:0000256" key="1">
    <source>
        <dbReference type="ARBA" id="ARBA00004651"/>
    </source>
</evidence>
<proteinExistence type="predicted"/>
<dbReference type="GO" id="GO:0034204">
    <property type="term" value="P:lipid translocation"/>
    <property type="evidence" value="ECO:0007669"/>
    <property type="project" value="TreeGrafter"/>
</dbReference>
<evidence type="ECO:0000256" key="5">
    <source>
        <dbReference type="ARBA" id="ARBA00022984"/>
    </source>
</evidence>
<evidence type="ECO:0008006" key="11">
    <source>
        <dbReference type="Google" id="ProtNLM"/>
    </source>
</evidence>
<keyword evidence="2" id="KW-1003">Cell membrane</keyword>
<accession>A0A2H0X822</accession>
<feature type="transmembrane region" description="Helical" evidence="8">
    <location>
        <begin position="198"/>
        <end position="220"/>
    </location>
</feature>
<feature type="transmembrane region" description="Helical" evidence="8">
    <location>
        <begin position="44"/>
        <end position="61"/>
    </location>
</feature>
<dbReference type="InterPro" id="IPR004268">
    <property type="entry name" value="MurJ"/>
</dbReference>
<keyword evidence="6 8" id="KW-1133">Transmembrane helix</keyword>